<dbReference type="PROSITE" id="PS51721">
    <property type="entry name" value="G_CP"/>
    <property type="match status" value="1"/>
</dbReference>
<dbReference type="GO" id="GO:0005525">
    <property type="term" value="F:GTP binding"/>
    <property type="evidence" value="ECO:0007669"/>
    <property type="project" value="UniProtKB-UniRule"/>
</dbReference>
<evidence type="ECO:0000256" key="2">
    <source>
        <dbReference type="ARBA" id="ARBA00023134"/>
    </source>
</evidence>
<dbReference type="SUPFAM" id="SSF52540">
    <property type="entry name" value="P-loop containing nucleoside triphosphate hydrolases"/>
    <property type="match status" value="1"/>
</dbReference>
<feature type="binding site" evidence="3">
    <location>
        <position position="294"/>
    </location>
    <ligand>
        <name>Zn(2+)</name>
        <dbReference type="ChEBI" id="CHEBI:29105"/>
    </ligand>
</feature>
<dbReference type="RefSeq" id="WP_046561819.1">
    <property type="nucleotide sequence ID" value="NZ_CP010975.1"/>
</dbReference>
<feature type="binding site" evidence="3">
    <location>
        <position position="281"/>
    </location>
    <ligand>
        <name>Zn(2+)</name>
        <dbReference type="ChEBI" id="CHEBI:29105"/>
    </ligand>
</feature>
<dbReference type="InterPro" id="IPR012340">
    <property type="entry name" value="NA-bd_OB-fold"/>
</dbReference>
<dbReference type="InterPro" id="IPR010914">
    <property type="entry name" value="RsgA_GTPase_dom"/>
</dbReference>
<dbReference type="PANTHER" id="PTHR32120:SF11">
    <property type="entry name" value="SMALL RIBOSOMAL SUBUNIT BIOGENESIS GTPASE RSGA 1, MITOCHONDRIAL-RELATED"/>
    <property type="match status" value="1"/>
</dbReference>
<dbReference type="GO" id="GO:0003924">
    <property type="term" value="F:GTPase activity"/>
    <property type="evidence" value="ECO:0007669"/>
    <property type="project" value="UniProtKB-UniRule"/>
</dbReference>
<dbReference type="KEGG" id="kge:TQ33_1858"/>
<name>A0A0F6TS46_9GAMM</name>
<comment type="function">
    <text evidence="3">One of several proteins that assist in the late maturation steps of the functional core of the 30S ribosomal subunit. Helps release RbfA from mature subunits. May play a role in the assembly of ribosomal proteins into the subunit. Circularly permuted GTPase that catalyzes slow GTP hydrolysis, GTPase activity is stimulated by the 30S ribosomal subunit.</text>
</comment>
<keyword evidence="3" id="KW-0378">Hydrolase</keyword>
<comment type="subunit">
    <text evidence="3">Monomer. Associates with 30S ribosomal subunit, binds 16S rRNA.</text>
</comment>
<dbReference type="Pfam" id="PF03193">
    <property type="entry name" value="RsgA_GTPase"/>
    <property type="match status" value="1"/>
</dbReference>
<evidence type="ECO:0000259" key="6">
    <source>
        <dbReference type="PROSITE" id="PS51721"/>
    </source>
</evidence>
<dbReference type="HOGENOM" id="CLU_033617_2_0_6"/>
<evidence type="ECO:0000259" key="5">
    <source>
        <dbReference type="PROSITE" id="PS50936"/>
    </source>
</evidence>
<comment type="cofactor">
    <cofactor evidence="3">
        <name>Zn(2+)</name>
        <dbReference type="ChEBI" id="CHEBI:29105"/>
    </cofactor>
    <text evidence="3">Binds 1 zinc ion per subunit.</text>
</comment>
<dbReference type="InterPro" id="IPR004881">
    <property type="entry name" value="Ribosome_biogen_GTPase_RsgA"/>
</dbReference>
<dbReference type="AlphaFoldDB" id="A0A0F6TS46"/>
<keyword evidence="3" id="KW-0479">Metal-binding</keyword>
<reference evidence="7 8" key="1">
    <citation type="submission" date="2015-02" db="EMBL/GenBank/DDBJ databases">
        <title>Complete genome sequence of Kangiella geojedonensis strain YCS-5T.</title>
        <authorList>
            <person name="Kim K.M."/>
        </authorList>
    </citation>
    <scope>NUCLEOTIDE SEQUENCE [LARGE SCALE GENOMIC DNA]</scope>
    <source>
        <strain evidence="7 8">YCS-5</strain>
    </source>
</reference>
<feature type="binding site" evidence="3">
    <location>
        <position position="286"/>
    </location>
    <ligand>
        <name>Zn(2+)</name>
        <dbReference type="ChEBI" id="CHEBI:29105"/>
    </ligand>
</feature>
<dbReference type="NCBIfam" id="NF008931">
    <property type="entry name" value="PRK12288.1"/>
    <property type="match status" value="1"/>
</dbReference>
<keyword evidence="3" id="KW-0862">Zinc</keyword>
<keyword evidence="8" id="KW-1185">Reference proteome</keyword>
<keyword evidence="3" id="KW-0963">Cytoplasm</keyword>
<evidence type="ECO:0000313" key="7">
    <source>
        <dbReference type="EMBL" id="AKE52794.1"/>
    </source>
</evidence>
<comment type="subcellular location">
    <subcellularLocation>
        <location evidence="3">Cytoplasm</location>
    </subcellularLocation>
</comment>
<dbReference type="STRING" id="914150.TQ33_1858"/>
<keyword evidence="3" id="KW-0694">RNA-binding</keyword>
<evidence type="ECO:0000256" key="1">
    <source>
        <dbReference type="ARBA" id="ARBA00022741"/>
    </source>
</evidence>
<dbReference type="EC" id="3.6.1.-" evidence="3"/>
<accession>A0A0F6TS46</accession>
<dbReference type="PATRIC" id="fig|914150.5.peg.1884"/>
<dbReference type="CDD" id="cd01854">
    <property type="entry name" value="YjeQ_EngC"/>
    <property type="match status" value="1"/>
</dbReference>
<feature type="binding site" evidence="3">
    <location>
        <begin position="199"/>
        <end position="207"/>
    </location>
    <ligand>
        <name>GTP</name>
        <dbReference type="ChEBI" id="CHEBI:37565"/>
    </ligand>
</feature>
<dbReference type="EMBL" id="CP010975">
    <property type="protein sequence ID" value="AKE52794.1"/>
    <property type="molecule type" value="Genomic_DNA"/>
</dbReference>
<dbReference type="PROSITE" id="PS50936">
    <property type="entry name" value="ENGC_GTPASE"/>
    <property type="match status" value="1"/>
</dbReference>
<keyword evidence="2 3" id="KW-0342">GTP-binding</keyword>
<dbReference type="GO" id="GO:0046872">
    <property type="term" value="F:metal ion binding"/>
    <property type="evidence" value="ECO:0007669"/>
    <property type="project" value="UniProtKB-KW"/>
</dbReference>
<comment type="similarity">
    <text evidence="3">Belongs to the TRAFAC class YlqF/YawG GTPase family. RsgA subfamily.</text>
</comment>
<protein>
    <recommendedName>
        <fullName evidence="3">Small ribosomal subunit biogenesis GTPase RsgA</fullName>
        <ecNumber evidence="3">3.6.1.-</ecNumber>
    </recommendedName>
</protein>
<keyword evidence="3" id="KW-0690">Ribosome biogenesis</keyword>
<evidence type="ECO:0000256" key="3">
    <source>
        <dbReference type="HAMAP-Rule" id="MF_01820"/>
    </source>
</evidence>
<proteinExistence type="inferred from homology"/>
<dbReference type="OrthoDB" id="9809485at2"/>
<evidence type="ECO:0000256" key="4">
    <source>
        <dbReference type="SAM" id="MobiDB-lite"/>
    </source>
</evidence>
<feature type="compositionally biased region" description="Basic residues" evidence="4">
    <location>
        <begin position="1"/>
        <end position="10"/>
    </location>
</feature>
<dbReference type="InterPro" id="IPR030378">
    <property type="entry name" value="G_CP_dom"/>
</dbReference>
<dbReference type="GO" id="GO:0042274">
    <property type="term" value="P:ribosomal small subunit biogenesis"/>
    <property type="evidence" value="ECO:0007669"/>
    <property type="project" value="UniProtKB-UniRule"/>
</dbReference>
<feature type="binding site" evidence="3">
    <location>
        <begin position="145"/>
        <end position="148"/>
    </location>
    <ligand>
        <name>GTP</name>
        <dbReference type="ChEBI" id="CHEBI:37565"/>
    </ligand>
</feature>
<feature type="binding site" evidence="3">
    <location>
        <position position="288"/>
    </location>
    <ligand>
        <name>Zn(2+)</name>
        <dbReference type="ChEBI" id="CHEBI:29105"/>
    </ligand>
</feature>
<dbReference type="GO" id="GO:0019843">
    <property type="term" value="F:rRNA binding"/>
    <property type="evidence" value="ECO:0007669"/>
    <property type="project" value="UniProtKB-KW"/>
</dbReference>
<evidence type="ECO:0000313" key="8">
    <source>
        <dbReference type="Proteomes" id="UP000034071"/>
    </source>
</evidence>
<dbReference type="Gene3D" id="1.10.40.50">
    <property type="entry name" value="Probable gtpase engc, domain 3"/>
    <property type="match status" value="1"/>
</dbReference>
<keyword evidence="3" id="KW-0699">rRNA-binding</keyword>
<dbReference type="InterPro" id="IPR027417">
    <property type="entry name" value="P-loop_NTPase"/>
</dbReference>
<sequence>MGKKRKHNKKQRQEASDEVNINSEELGPEEQGIVISRFGQQVDIADQNFETIRCFLRRAKEVPVVGDKATFQRQEKLDTGVLVRFEERTSLLKRPTPHHGIKPVAANIDLVALLLAPELGFSEMLLDRYLVAAESSNIPVWLVFNKWDLLNDEERADIQQRLKTYQDIGYPIYYISAKHGDQVDELVKDLRGKQLLLAGQSGVGKSTLIKYLFPELEVATADISETSGLGTHTTTASRLYKLDDETYLVDSPGVREFGLWHLEDHDIQQGFVEIYKLAENCKFRDCKHIKEPGCAVLAAAKNGEIAESRMKNYHHLIQNYDQQFS</sequence>
<dbReference type="NCBIfam" id="TIGR00157">
    <property type="entry name" value="ribosome small subunit-dependent GTPase A"/>
    <property type="match status" value="1"/>
</dbReference>
<dbReference type="GO" id="GO:0005737">
    <property type="term" value="C:cytoplasm"/>
    <property type="evidence" value="ECO:0007669"/>
    <property type="project" value="UniProtKB-SubCell"/>
</dbReference>
<gene>
    <name evidence="3" type="primary">rsgA</name>
    <name evidence="7" type="ORF">TQ33_1858</name>
</gene>
<organism evidence="7 8">
    <name type="scientific">Kangiella geojedonensis</name>
    <dbReference type="NCBI Taxonomy" id="914150"/>
    <lineage>
        <taxon>Bacteria</taxon>
        <taxon>Pseudomonadati</taxon>
        <taxon>Pseudomonadota</taxon>
        <taxon>Gammaproteobacteria</taxon>
        <taxon>Kangiellales</taxon>
        <taxon>Kangiellaceae</taxon>
        <taxon>Kangiella</taxon>
    </lineage>
</organism>
<dbReference type="Gene3D" id="2.40.50.140">
    <property type="entry name" value="Nucleic acid-binding proteins"/>
    <property type="match status" value="1"/>
</dbReference>
<keyword evidence="1 3" id="KW-0547">Nucleotide-binding</keyword>
<feature type="domain" description="CP-type G" evidence="6">
    <location>
        <begin position="89"/>
        <end position="257"/>
    </location>
</feature>
<feature type="domain" description="EngC GTPase" evidence="5">
    <location>
        <begin position="106"/>
        <end position="255"/>
    </location>
</feature>
<dbReference type="HAMAP" id="MF_01820">
    <property type="entry name" value="GTPase_RsgA"/>
    <property type="match status" value="1"/>
</dbReference>
<feature type="region of interest" description="Disordered" evidence="4">
    <location>
        <begin position="1"/>
        <end position="23"/>
    </location>
</feature>
<dbReference type="Gene3D" id="3.40.50.300">
    <property type="entry name" value="P-loop containing nucleotide triphosphate hydrolases"/>
    <property type="match status" value="1"/>
</dbReference>
<dbReference type="PANTHER" id="PTHR32120">
    <property type="entry name" value="SMALL RIBOSOMAL SUBUNIT BIOGENESIS GTPASE RSGA"/>
    <property type="match status" value="1"/>
</dbReference>
<dbReference type="Proteomes" id="UP000034071">
    <property type="component" value="Chromosome"/>
</dbReference>